<dbReference type="SUPFAM" id="SSF111369">
    <property type="entry name" value="HlyD-like secretion proteins"/>
    <property type="match status" value="1"/>
</dbReference>
<dbReference type="InterPro" id="IPR058624">
    <property type="entry name" value="MdtA-like_HH"/>
</dbReference>
<dbReference type="Gene3D" id="2.40.50.100">
    <property type="match status" value="1"/>
</dbReference>
<feature type="signal peptide" evidence="7">
    <location>
        <begin position="1"/>
        <end position="26"/>
    </location>
</feature>
<evidence type="ECO:0000259" key="10">
    <source>
        <dbReference type="Pfam" id="PF25944"/>
    </source>
</evidence>
<dbReference type="GO" id="GO:1990281">
    <property type="term" value="C:efflux pump complex"/>
    <property type="evidence" value="ECO:0007669"/>
    <property type="project" value="TreeGrafter"/>
</dbReference>
<feature type="domain" description="Multidrug resistance protein MdtA-like beta-barrel" evidence="10">
    <location>
        <begin position="216"/>
        <end position="298"/>
    </location>
</feature>
<feature type="domain" description="Multidrug resistance protein MdtA-like barrel-sandwich hybrid" evidence="9">
    <location>
        <begin position="69"/>
        <end position="211"/>
    </location>
</feature>
<evidence type="ECO:0000256" key="2">
    <source>
        <dbReference type="ARBA" id="ARBA00009477"/>
    </source>
</evidence>
<comment type="similarity">
    <text evidence="2">Belongs to the membrane fusion protein (MFP) (TC 8.A.1) family.</text>
</comment>
<evidence type="ECO:0000259" key="9">
    <source>
        <dbReference type="Pfam" id="PF25917"/>
    </source>
</evidence>
<dbReference type="InterPro" id="IPR058627">
    <property type="entry name" value="MdtA-like_C"/>
</dbReference>
<reference evidence="12 13" key="1">
    <citation type="submission" date="2019-05" db="EMBL/GenBank/DDBJ databases">
        <authorList>
            <person name="Zhou X."/>
        </authorList>
    </citation>
    <scope>NUCLEOTIDE SEQUENCE [LARGE SCALE GENOMIC DNA]</scope>
    <source>
        <strain evidence="12 13">DSM 432</strain>
    </source>
</reference>
<evidence type="ECO:0000259" key="11">
    <source>
        <dbReference type="Pfam" id="PF25967"/>
    </source>
</evidence>
<dbReference type="InterPro" id="IPR058626">
    <property type="entry name" value="MdtA-like_b-barrel"/>
</dbReference>
<dbReference type="NCBIfam" id="TIGR01730">
    <property type="entry name" value="RND_mfp"/>
    <property type="match status" value="1"/>
</dbReference>
<dbReference type="InterPro" id="IPR058625">
    <property type="entry name" value="MdtA-like_BSH"/>
</dbReference>
<dbReference type="PANTHER" id="PTHR30469">
    <property type="entry name" value="MULTIDRUG RESISTANCE PROTEIN MDTA"/>
    <property type="match status" value="1"/>
</dbReference>
<evidence type="ECO:0000313" key="12">
    <source>
        <dbReference type="EMBL" id="TLX44582.1"/>
    </source>
</evidence>
<evidence type="ECO:0000256" key="7">
    <source>
        <dbReference type="SAM" id="SignalP"/>
    </source>
</evidence>
<keyword evidence="5" id="KW-0997">Cell inner membrane</keyword>
<dbReference type="GO" id="GO:0015562">
    <property type="term" value="F:efflux transmembrane transporter activity"/>
    <property type="evidence" value="ECO:0007669"/>
    <property type="project" value="TreeGrafter"/>
</dbReference>
<dbReference type="Proteomes" id="UP000305131">
    <property type="component" value="Unassembled WGS sequence"/>
</dbReference>
<proteinExistence type="inferred from homology"/>
<dbReference type="AlphaFoldDB" id="A0A6C1KJU3"/>
<dbReference type="PANTHER" id="PTHR30469:SF12">
    <property type="entry name" value="MULTIDRUG RESISTANCE PROTEIN MDTA"/>
    <property type="match status" value="1"/>
</dbReference>
<sequence length="379" mass="39874">MARMKMEHGLWLVTLAATAMSIAAFAVEAQAGDGPPAPAPAPIPVEIATADRRDVPIFLTDLGTVEPYNQVTIRSRVDGALQQVLFKEGNDVRQGDLLAEIDPRTFQASLDQARARLDQDTASLANARLILNRDAQLVARDFVSVETADTQRSTVAQLEAQVEQDKALIVTAETELSYTRILAPIDGRAGLRLVDVGNIVHASDPGGLVVINQVNPIAVISTLPERDVPAIRAALAAGPVEVEALSREDGTVLDIGTVQLMDNAIDPKSGTLKLKSVFPNAGDQLWPGQFIDAKVHVTTLKGVVTVPAGAIQRGPDGTFVYQVAPDQTVSPAAVRTGPISEGVAVIESGLAEGARVVSAGQYRLSAGARVADVPSSQAQ</sequence>
<gene>
    <name evidence="12" type="ORF">FBQ73_02005</name>
</gene>
<feature type="chain" id="PRO_5025495564" evidence="7">
    <location>
        <begin position="27"/>
        <end position="379"/>
    </location>
</feature>
<dbReference type="Gene3D" id="1.10.287.470">
    <property type="entry name" value="Helix hairpin bin"/>
    <property type="match status" value="1"/>
</dbReference>
<dbReference type="Gene3D" id="2.40.30.170">
    <property type="match status" value="1"/>
</dbReference>
<accession>A0A6C1KJU3</accession>
<organism evidence="12 13">
    <name type="scientific">Xanthobacter autotrophicus</name>
    <dbReference type="NCBI Taxonomy" id="280"/>
    <lineage>
        <taxon>Bacteria</taxon>
        <taxon>Pseudomonadati</taxon>
        <taxon>Pseudomonadota</taxon>
        <taxon>Alphaproteobacteria</taxon>
        <taxon>Hyphomicrobiales</taxon>
        <taxon>Xanthobacteraceae</taxon>
        <taxon>Xanthobacter</taxon>
    </lineage>
</organism>
<evidence type="ECO:0000313" key="13">
    <source>
        <dbReference type="Proteomes" id="UP000305131"/>
    </source>
</evidence>
<keyword evidence="3" id="KW-0813">Transport</keyword>
<dbReference type="Pfam" id="PF25876">
    <property type="entry name" value="HH_MFP_RND"/>
    <property type="match status" value="1"/>
</dbReference>
<dbReference type="OrthoDB" id="9783047at2"/>
<keyword evidence="7" id="KW-0732">Signal</keyword>
<keyword evidence="6" id="KW-0472">Membrane</keyword>
<dbReference type="EMBL" id="VAUP01000005">
    <property type="protein sequence ID" value="TLX44582.1"/>
    <property type="molecule type" value="Genomic_DNA"/>
</dbReference>
<evidence type="ECO:0000256" key="5">
    <source>
        <dbReference type="ARBA" id="ARBA00022519"/>
    </source>
</evidence>
<protein>
    <submittedName>
        <fullName evidence="12">Efflux RND transporter periplasmic adaptor subunit</fullName>
    </submittedName>
</protein>
<dbReference type="Gene3D" id="2.40.420.20">
    <property type="match status" value="1"/>
</dbReference>
<feature type="domain" description="Multidrug resistance protein MdtA-like alpha-helical hairpin" evidence="8">
    <location>
        <begin position="110"/>
        <end position="179"/>
    </location>
</feature>
<dbReference type="Pfam" id="PF25917">
    <property type="entry name" value="BSH_RND"/>
    <property type="match status" value="1"/>
</dbReference>
<evidence type="ECO:0000256" key="3">
    <source>
        <dbReference type="ARBA" id="ARBA00022448"/>
    </source>
</evidence>
<dbReference type="Pfam" id="PF25944">
    <property type="entry name" value="Beta-barrel_RND"/>
    <property type="match status" value="1"/>
</dbReference>
<dbReference type="InterPro" id="IPR006143">
    <property type="entry name" value="RND_pump_MFP"/>
</dbReference>
<evidence type="ECO:0000256" key="1">
    <source>
        <dbReference type="ARBA" id="ARBA00004236"/>
    </source>
</evidence>
<name>A0A6C1KJU3_XANAU</name>
<feature type="domain" description="Multidrug resistance protein MdtA-like C-terminal permuted SH3" evidence="11">
    <location>
        <begin position="303"/>
        <end position="358"/>
    </location>
</feature>
<evidence type="ECO:0000259" key="8">
    <source>
        <dbReference type="Pfam" id="PF25876"/>
    </source>
</evidence>
<keyword evidence="4" id="KW-1003">Cell membrane</keyword>
<evidence type="ECO:0000256" key="6">
    <source>
        <dbReference type="ARBA" id="ARBA00023136"/>
    </source>
</evidence>
<comment type="subcellular location">
    <subcellularLocation>
        <location evidence="1">Cell membrane</location>
    </subcellularLocation>
</comment>
<dbReference type="Pfam" id="PF25967">
    <property type="entry name" value="RND-MFP_C"/>
    <property type="match status" value="1"/>
</dbReference>
<comment type="caution">
    <text evidence="12">The sequence shown here is derived from an EMBL/GenBank/DDBJ whole genome shotgun (WGS) entry which is preliminary data.</text>
</comment>
<evidence type="ECO:0000256" key="4">
    <source>
        <dbReference type="ARBA" id="ARBA00022475"/>
    </source>
</evidence>